<dbReference type="InterPro" id="IPR004154">
    <property type="entry name" value="Anticodon-bd"/>
</dbReference>
<keyword evidence="1" id="KW-0648">Protein biosynthesis</keyword>
<gene>
    <name evidence="4" type="ORF">IscW_ISCW015137</name>
</gene>
<proteinExistence type="evidence at protein level"/>
<dbReference type="AlphaFoldDB" id="B7QNP9"/>
<dbReference type="HOGENOM" id="CLU_016739_4_1_1"/>
<evidence type="ECO:0000259" key="3">
    <source>
        <dbReference type="Pfam" id="PF03129"/>
    </source>
</evidence>
<organism>
    <name type="scientific">Ixodes scapularis</name>
    <name type="common">Black-legged tick</name>
    <name type="synonym">Deer tick</name>
    <dbReference type="NCBI Taxonomy" id="6945"/>
    <lineage>
        <taxon>Eukaryota</taxon>
        <taxon>Metazoa</taxon>
        <taxon>Ecdysozoa</taxon>
        <taxon>Arthropoda</taxon>
        <taxon>Chelicerata</taxon>
        <taxon>Arachnida</taxon>
        <taxon>Acari</taxon>
        <taxon>Parasitiformes</taxon>
        <taxon>Ixodida</taxon>
        <taxon>Ixodoidea</taxon>
        <taxon>Ixodidae</taxon>
        <taxon>Ixodinae</taxon>
        <taxon>Ixodes</taxon>
    </lineage>
</organism>
<dbReference type="VEuPathDB" id="VectorBase:ISCI015137"/>
<dbReference type="FunCoup" id="B7QNP9">
    <property type="interactions" value="685"/>
</dbReference>
<dbReference type="STRING" id="6945.B7QNP9"/>
<dbReference type="EC" id="6.1.1.15" evidence="4"/>
<evidence type="ECO:0000313" key="4">
    <source>
        <dbReference type="EMBL" id="EEC20471.1"/>
    </source>
</evidence>
<dbReference type="VEuPathDB" id="VectorBase:ISCW015137"/>
<evidence type="ECO:0000256" key="1">
    <source>
        <dbReference type="ARBA" id="ARBA00022917"/>
    </source>
</evidence>
<feature type="non-terminal residue" evidence="4">
    <location>
        <position position="1"/>
    </location>
</feature>
<dbReference type="Proteomes" id="UP000001555">
    <property type="component" value="Unassembled WGS sequence"/>
</dbReference>
<reference evidence="4 6" key="1">
    <citation type="submission" date="2008-03" db="EMBL/GenBank/DDBJ databases">
        <title>Annotation of Ixodes scapularis.</title>
        <authorList>
            <consortium name="Ixodes scapularis Genome Project Consortium"/>
            <person name="Caler E."/>
            <person name="Hannick L.I."/>
            <person name="Bidwell S."/>
            <person name="Joardar V."/>
            <person name="Thiagarajan M."/>
            <person name="Amedeo P."/>
            <person name="Galinsky K.J."/>
            <person name="Schobel S."/>
            <person name="Inman J."/>
            <person name="Hostetler J."/>
            <person name="Miller J."/>
            <person name="Hammond M."/>
            <person name="Megy K."/>
            <person name="Lawson D."/>
            <person name="Kodira C."/>
            <person name="Sutton G."/>
            <person name="Meyer J."/>
            <person name="Hill C.A."/>
            <person name="Birren B."/>
            <person name="Nene V."/>
            <person name="Collins F."/>
            <person name="Alarcon-Chaidez F."/>
            <person name="Wikel S."/>
            <person name="Strausberg R."/>
        </authorList>
    </citation>
    <scope>NUCLEOTIDE SEQUENCE [LARGE SCALE GENOMIC DNA]</scope>
    <source>
        <strain evidence="6">Wikel</strain>
        <strain evidence="4">Wikel colony</strain>
    </source>
</reference>
<dbReference type="PANTHER" id="PTHR42753">
    <property type="entry name" value="MITOCHONDRIAL RIBOSOME PROTEIN L39/PROLYL-TRNA LIGASE FAMILY MEMBER"/>
    <property type="match status" value="1"/>
</dbReference>
<feature type="domain" description="Aminoacyl-tRNA synthetase class II (G/ P/ S/T)" evidence="2">
    <location>
        <begin position="71"/>
        <end position="281"/>
    </location>
</feature>
<dbReference type="Gene3D" id="3.30.930.10">
    <property type="entry name" value="Bira Bifunctional Protein, Domain 2"/>
    <property type="match status" value="1"/>
</dbReference>
<dbReference type="EnsemblMetazoa" id="ISCW015137-RA">
    <property type="protein sequence ID" value="ISCW015137-PA"/>
    <property type="gene ID" value="ISCW015137"/>
</dbReference>
<dbReference type="EMBL" id="ABJB010893489">
    <property type="status" value="NOT_ANNOTATED_CDS"/>
    <property type="molecule type" value="Genomic_DNA"/>
</dbReference>
<evidence type="ECO:0000313" key="6">
    <source>
        <dbReference type="Proteomes" id="UP000001555"/>
    </source>
</evidence>
<dbReference type="InterPro" id="IPR050062">
    <property type="entry name" value="Pro-tRNA_synthetase"/>
</dbReference>
<keyword evidence="7" id="KW-1267">Proteomics identification</keyword>
<sequence length="410" mass="45219">QLMLDYGLISPSGTGTFVLLPLATKSLERLVDLIDSELQSVGGQKILLPCLVPGSLFKKTGKWEDMGDELFKLKDRRDHDYCLGPTHEEAVSQLLASLPSLSLRCLPILLYQVRGRLSHYRRCMAPGFVATCGTLFADMYSFDRSAESAAETYDIVCTAYSRILERLGVPFVKVKASSGAMGGNYSHEFHFLSNIGEDRLFVCPKCHIGVSADKTENQPCDQCSTPLEEERGVEVAHAFSLGTVYSDPLKASFMDSDGKNKALVMNCFGIGVTRLLAASLEVLSTQSQLRWPLAIAPFKVAVVTPKARSHEEEVGLPLSLHLTSCLSSQDILAGDVLLDDRDSWTIGKRLKDLDHMGVPFVVVAGKRSAEAMPLFELHDVYRGSVTEVTQSELLHFFQHGKFREKIGDRL</sequence>
<keyword evidence="4" id="KW-0436">Ligase</keyword>
<dbReference type="OrthoDB" id="10267474at2759"/>
<dbReference type="InterPro" id="IPR002314">
    <property type="entry name" value="aa-tRNA-synt_IIb"/>
</dbReference>
<keyword evidence="6" id="KW-1185">Reference proteome</keyword>
<dbReference type="PaxDb" id="6945-B7QNP9"/>
<reference evidence="5" key="2">
    <citation type="submission" date="2020-05" db="UniProtKB">
        <authorList>
            <consortium name="EnsemblMetazoa"/>
        </authorList>
    </citation>
    <scope>IDENTIFICATION</scope>
    <source>
        <strain evidence="5">wikel</strain>
    </source>
</reference>
<dbReference type="EMBL" id="DS979830">
    <property type="protein sequence ID" value="EEC20471.1"/>
    <property type="molecule type" value="Genomic_DNA"/>
</dbReference>
<dbReference type="InterPro" id="IPR045864">
    <property type="entry name" value="aa-tRNA-synth_II/BPL/LPL"/>
</dbReference>
<dbReference type="SUPFAM" id="SSF52954">
    <property type="entry name" value="Class II aaRS ABD-related"/>
    <property type="match status" value="1"/>
</dbReference>
<accession>B7QNP9</accession>
<dbReference type="SUPFAM" id="SSF55681">
    <property type="entry name" value="Class II aaRS and biotin synthetases"/>
    <property type="match status" value="1"/>
</dbReference>
<evidence type="ECO:0007829" key="7">
    <source>
        <dbReference type="PeptideAtlas" id="B7QNP9"/>
    </source>
</evidence>
<evidence type="ECO:0000259" key="2">
    <source>
        <dbReference type="Pfam" id="PF00587"/>
    </source>
</evidence>
<dbReference type="VEuPathDB" id="VectorBase:ISCP_035303"/>
<dbReference type="InterPro" id="IPR036621">
    <property type="entry name" value="Anticodon-bd_dom_sf"/>
</dbReference>
<dbReference type="Pfam" id="PF03129">
    <property type="entry name" value="HGTP_anticodon"/>
    <property type="match status" value="1"/>
</dbReference>
<dbReference type="InterPro" id="IPR002316">
    <property type="entry name" value="Pro-tRNA-ligase_IIa"/>
</dbReference>
<feature type="domain" description="Anticodon-binding" evidence="3">
    <location>
        <begin position="335"/>
        <end position="398"/>
    </location>
</feature>
<evidence type="ECO:0000313" key="5">
    <source>
        <dbReference type="EnsemblMetazoa" id="ISCW015137-PA"/>
    </source>
</evidence>
<dbReference type="Pfam" id="PF00587">
    <property type="entry name" value="tRNA-synt_2b"/>
    <property type="match status" value="1"/>
</dbReference>
<dbReference type="Gene3D" id="3.40.50.800">
    <property type="entry name" value="Anticodon-binding domain"/>
    <property type="match status" value="1"/>
</dbReference>
<dbReference type="GO" id="GO:0005524">
    <property type="term" value="F:ATP binding"/>
    <property type="evidence" value="ECO:0007669"/>
    <property type="project" value="InterPro"/>
</dbReference>
<dbReference type="GO" id="GO:0005739">
    <property type="term" value="C:mitochondrion"/>
    <property type="evidence" value="ECO:0000318"/>
    <property type="project" value="GO_Central"/>
</dbReference>
<name>B7QNP9_IXOSC</name>
<dbReference type="PRINTS" id="PR01046">
    <property type="entry name" value="TRNASYNTHPRO"/>
</dbReference>
<dbReference type="GO" id="GO:0004827">
    <property type="term" value="F:proline-tRNA ligase activity"/>
    <property type="evidence" value="ECO:0000318"/>
    <property type="project" value="GO_Central"/>
</dbReference>
<dbReference type="PANTHER" id="PTHR42753:SF10">
    <property type="entry name" value="PROLINE--TRNA LIGASE, MITOCHONDRIAL-RELATED"/>
    <property type="match status" value="1"/>
</dbReference>
<keyword evidence="4" id="KW-0030">Aminoacyl-tRNA synthetase</keyword>
<dbReference type="GO" id="GO:0006433">
    <property type="term" value="P:prolyl-tRNA aminoacylation"/>
    <property type="evidence" value="ECO:0000318"/>
    <property type="project" value="GO_Central"/>
</dbReference>
<protein>
    <submittedName>
        <fullName evidence="4 5">tRNA synthetases class II, putative</fullName>
        <ecNumber evidence="4">6.1.1.15</ecNumber>
    </submittedName>
</protein>